<feature type="transmembrane region" description="Helical" evidence="2">
    <location>
        <begin position="506"/>
        <end position="527"/>
    </location>
</feature>
<dbReference type="InterPro" id="IPR039715">
    <property type="entry name" value="ZCCHC10"/>
</dbReference>
<evidence type="ECO:0008006" key="5">
    <source>
        <dbReference type="Google" id="ProtNLM"/>
    </source>
</evidence>
<feature type="region of interest" description="Disordered" evidence="1">
    <location>
        <begin position="786"/>
        <end position="809"/>
    </location>
</feature>
<evidence type="ECO:0000256" key="2">
    <source>
        <dbReference type="SAM" id="Phobius"/>
    </source>
</evidence>
<dbReference type="RefSeq" id="XP_008625270.2">
    <property type="nucleotide sequence ID" value="XM_008627048.2"/>
</dbReference>
<evidence type="ECO:0000256" key="1">
    <source>
        <dbReference type="SAM" id="MobiDB-lite"/>
    </source>
</evidence>
<feature type="region of interest" description="Disordered" evidence="1">
    <location>
        <begin position="936"/>
        <end position="1034"/>
    </location>
</feature>
<evidence type="ECO:0000313" key="4">
    <source>
        <dbReference type="Proteomes" id="UP000290582"/>
    </source>
</evidence>
<feature type="transmembrane region" description="Helical" evidence="2">
    <location>
        <begin position="557"/>
        <end position="575"/>
    </location>
</feature>
<dbReference type="PANTHER" id="PTHR13491:SF0">
    <property type="entry name" value="ZINC FINGER CCHC DOMAIN-CONTAINING PROTEIN 10"/>
    <property type="match status" value="1"/>
</dbReference>
<organism evidence="3 4">
    <name type="scientific">Plasmodium vinckei vinckei</name>
    <dbReference type="NCBI Taxonomy" id="54757"/>
    <lineage>
        <taxon>Eukaryota</taxon>
        <taxon>Sar</taxon>
        <taxon>Alveolata</taxon>
        <taxon>Apicomplexa</taxon>
        <taxon>Aconoidasida</taxon>
        <taxon>Haemosporida</taxon>
        <taxon>Plasmodiidae</taxon>
        <taxon>Plasmodium</taxon>
        <taxon>Plasmodium (Vinckeia)</taxon>
    </lineage>
</organism>
<feature type="compositionally biased region" description="Polar residues" evidence="1">
    <location>
        <begin position="298"/>
        <end position="313"/>
    </location>
</feature>
<gene>
    <name evidence="3" type="ORF">PVVCY_0802490</name>
</gene>
<dbReference type="KEGG" id="pvv:PVVCY_0802490"/>
<dbReference type="Proteomes" id="UP000290582">
    <property type="component" value="Chromosome PVVCY_08"/>
</dbReference>
<keyword evidence="2" id="KW-1133">Transmembrane helix</keyword>
<feature type="compositionally biased region" description="Low complexity" evidence="1">
    <location>
        <begin position="352"/>
        <end position="385"/>
    </location>
</feature>
<accession>A0A449BRQ7</accession>
<feature type="compositionally biased region" description="Polar residues" evidence="1">
    <location>
        <begin position="1007"/>
        <end position="1018"/>
    </location>
</feature>
<protein>
    <recommendedName>
        <fullName evidence="5">Tetratricopeptide repeat protein</fullName>
    </recommendedName>
</protein>
<keyword evidence="2" id="KW-0812">Transmembrane</keyword>
<dbReference type="EMBL" id="LR215064">
    <property type="protein sequence ID" value="VEV56088.1"/>
    <property type="molecule type" value="Genomic_DNA"/>
</dbReference>
<dbReference type="SUPFAM" id="SSF48452">
    <property type="entry name" value="TPR-like"/>
    <property type="match status" value="1"/>
</dbReference>
<feature type="compositionally biased region" description="Basic residues" evidence="1">
    <location>
        <begin position="316"/>
        <end position="325"/>
    </location>
</feature>
<sequence>MCETNTTESDRIIGKKKEEDKLFEMLRNNNVKSKGSLNVIWMDYFYYDIKSIANKITHFSNQSNKKEAYKKYMLVFNININDACIYFKDLLINTFKIYDERKLDYILYIKKHAHKMKNMLFLKYLYNINVLQEDTSICPFSCDNYTNNVIDKFYIIYSNDKYEESKEVQRLHTNLEICRGCICNIFKFLGDLFRYKRQFFNEDKKENEFNSYINYYRSLYYSKYNGYLFTQLGLLYTGTNPIQSLYFYFLSLISCRPSKNRDIIIVYMEQILNKKNKPEAILQLIKDVYPFNDENSETGEYQTENNSDQTCMNNKKEKKLTKKRSKSIENRKEYKKGKQYNSDRENPVEMGSSSDAHSYSRSDSGTYSSSSDNSCSESDNDTCSSTKSFRSKHTCIGDGNNDRKSKRRHRRNKRSEKELTANELLRRICKEEKREISKKKYIKKKNDAYKELKETTVKFYISYFEIIKLLFSKIDMNEFEKKKNEFMYYTNKYVKIQYNNKIDNDLIFKNIIIIVFTLLSLVIYIIINQYEIQRNKIDNFFYGSVNINKYIYKNEQIYFSFILIHEILLSCKYFYNNFYSKYLSIFVYIIYWINNETSLNNTHITKLDNKDNEEKNHLIKLYHEYYKEKATVESCSNNNNKKDCEKKYDNNDDREYLKNGDIIHSIKNLIYSIEIKEEVKFDNRLLYYVLDEDLCVYPFLSDLKFSNEKVRLPKCQDSQANSDSLQESSDLDNSDEEDAIFLKKSIFEKSSSICTDKKEKNNNKLNSYNNLYDHSELRNDYVSTSHDSCSDYSSTQSKEKKKGAKHYEESQMNHKNLIEDKNMHTKYFSNHEKSDKKSHEKIYQIDKIEDKIRILRFYSILNNKSKMENKNKISEEGKIHILKQTNEEYLKTNIKKNNSKRIKVIKNISILSKNDQNKEAANDPLVSCIIANKKLKNKSTNESKTESKNTCYTSDDMDSKTDTASDSHSNDNEDTSESENSKIEKVTNSDNSDQIKSHKSYRKNETRNSSSDYASNDTTSEEYEGSDSRSTKTILNKLGDPKNIVDIQTSLSNKLIVDSKNGEIDLNQQNNNTDMVEAYREHLSSKNEQTPKREVDVCHISIQNNSIPNHDENLYNYRENILSDTCPQKNSNFFSELAKCAKLEYAPSQIQKDNYYDNLKGLMINNNNNYNEINNNTYDQILNDVLGGYRNKNEAEINLNMLNSNPYLNESNKKVVLIDGKNIGTRYKSNYIKYFDIFRIKTVLDYYKFNEYKVKIIIPEEYVMQHDEIFNTHQFIQQESQKGERYSTHNGMNIMNYPNNPNYYSDNNLYKDNSYNIGIGIMPRGENNEFALNTKDLLFFKHLNMLGCLIIHPLENYYQFCIHLIQKFNSGFVTNITISELASKLHKYEQTIQLISPHLISYTFLGHEFLPNPNFKWPSSINME</sequence>
<feature type="compositionally biased region" description="Basic and acidic residues" evidence="1">
    <location>
        <begin position="957"/>
        <end position="971"/>
    </location>
</feature>
<feature type="compositionally biased region" description="Low complexity" evidence="1">
    <location>
        <begin position="786"/>
        <end position="796"/>
    </location>
</feature>
<dbReference type="VEuPathDB" id="PlasmoDB:PVVCY_0802490"/>
<keyword evidence="2" id="KW-0472">Membrane</keyword>
<dbReference type="GeneID" id="19961605"/>
<reference evidence="3 4" key="1">
    <citation type="submission" date="2019-01" db="EMBL/GenBank/DDBJ databases">
        <authorList>
            <person name="Ramaprasad A."/>
        </authorList>
    </citation>
    <scope>NUCLEOTIDE SEQUENCE [LARGE SCALE GENOMIC DNA]</scope>
</reference>
<name>A0A449BRQ7_PLAVN</name>
<feature type="compositionally biased region" description="Basic residues" evidence="1">
    <location>
        <begin position="404"/>
        <end position="414"/>
    </location>
</feature>
<feature type="region of interest" description="Disordered" evidence="1">
    <location>
        <begin position="296"/>
        <end position="417"/>
    </location>
</feature>
<dbReference type="PANTHER" id="PTHR13491">
    <property type="entry name" value="ZCCHC10 PROTEIN"/>
    <property type="match status" value="1"/>
</dbReference>
<dbReference type="Gene3D" id="3.40.50.11980">
    <property type="match status" value="1"/>
</dbReference>
<evidence type="ECO:0000313" key="3">
    <source>
        <dbReference type="EMBL" id="VEV56088.1"/>
    </source>
</evidence>
<dbReference type="OrthoDB" id="392925at2759"/>
<proteinExistence type="predicted"/>
<dbReference type="InterPro" id="IPR011990">
    <property type="entry name" value="TPR-like_helical_dom_sf"/>
</dbReference>